<dbReference type="Gene3D" id="3.40.630.30">
    <property type="match status" value="1"/>
</dbReference>
<organism evidence="2 3">
    <name type="scientific">Halobacillus salinus</name>
    <dbReference type="NCBI Taxonomy" id="192814"/>
    <lineage>
        <taxon>Bacteria</taxon>
        <taxon>Bacillati</taxon>
        <taxon>Bacillota</taxon>
        <taxon>Bacilli</taxon>
        <taxon>Bacillales</taxon>
        <taxon>Bacillaceae</taxon>
        <taxon>Halobacillus</taxon>
    </lineage>
</organism>
<dbReference type="PANTHER" id="PTHR43415">
    <property type="entry name" value="SPERMIDINE N(1)-ACETYLTRANSFERASE"/>
    <property type="match status" value="1"/>
</dbReference>
<dbReference type="EMBL" id="SRJC01000007">
    <property type="protein sequence ID" value="TGB01220.1"/>
    <property type="molecule type" value="Genomic_DNA"/>
</dbReference>
<sequence>MTIEFLPLTEPKHEHADAFTRWENNAELIPLTRPHHTKEDLEKRHSVTLEDLRERLKNHFYYLINVDGELVGEMNYMVDPPHLLKREEGTAWIGITIGESTGRGRGVGAKAVQFLEEEIQNHGLSRIELGVFEFNTRAHHLYSRLGYKEIGRLKEFTYWDGKKWSDIRMEKRF</sequence>
<dbReference type="Proteomes" id="UP000297982">
    <property type="component" value="Unassembled WGS sequence"/>
</dbReference>
<feature type="domain" description="N-acetyltransferase" evidence="1">
    <location>
        <begin position="3"/>
        <end position="173"/>
    </location>
</feature>
<dbReference type="InterPro" id="IPR000182">
    <property type="entry name" value="GNAT_dom"/>
</dbReference>
<dbReference type="CDD" id="cd04301">
    <property type="entry name" value="NAT_SF"/>
    <property type="match status" value="1"/>
</dbReference>
<keyword evidence="2" id="KW-0808">Transferase</keyword>
<name>A0A4Z0GW82_9BACI</name>
<dbReference type="RefSeq" id="WP_135328562.1">
    <property type="nucleotide sequence ID" value="NZ_SRJC01000007.1"/>
</dbReference>
<comment type="caution">
    <text evidence="2">The sequence shown here is derived from an EMBL/GenBank/DDBJ whole genome shotgun (WGS) entry which is preliminary data.</text>
</comment>
<accession>A0A4Z0GW82</accession>
<dbReference type="Pfam" id="PF00583">
    <property type="entry name" value="Acetyltransf_1"/>
    <property type="match status" value="1"/>
</dbReference>
<keyword evidence="3" id="KW-1185">Reference proteome</keyword>
<reference evidence="2 3" key="1">
    <citation type="journal article" date="2003" name="Int. J. Syst. Evol. Microbiol.">
        <title>Halobacillus salinus sp. nov., isolated from a salt lake on the coast of the East Sea in Korea.</title>
        <authorList>
            <person name="Yoon J.H."/>
            <person name="Kang K.H."/>
            <person name="Park Y.H."/>
        </authorList>
    </citation>
    <scope>NUCLEOTIDE SEQUENCE [LARGE SCALE GENOMIC DNA]</scope>
    <source>
        <strain evidence="2 3">HSL-3</strain>
    </source>
</reference>
<dbReference type="PROSITE" id="PS51186">
    <property type="entry name" value="GNAT"/>
    <property type="match status" value="1"/>
</dbReference>
<evidence type="ECO:0000259" key="1">
    <source>
        <dbReference type="PROSITE" id="PS51186"/>
    </source>
</evidence>
<evidence type="ECO:0000313" key="2">
    <source>
        <dbReference type="EMBL" id="TGB01220.1"/>
    </source>
</evidence>
<evidence type="ECO:0000313" key="3">
    <source>
        <dbReference type="Proteomes" id="UP000297982"/>
    </source>
</evidence>
<proteinExistence type="predicted"/>
<dbReference type="AlphaFoldDB" id="A0A4Z0GW82"/>
<dbReference type="InterPro" id="IPR016181">
    <property type="entry name" value="Acyl_CoA_acyltransferase"/>
</dbReference>
<gene>
    <name evidence="2" type="ORF">E4663_17230</name>
</gene>
<dbReference type="SUPFAM" id="SSF55729">
    <property type="entry name" value="Acyl-CoA N-acyltransferases (Nat)"/>
    <property type="match status" value="1"/>
</dbReference>
<dbReference type="STRING" id="192814.GCA_900166575_02643"/>
<dbReference type="GO" id="GO:0016747">
    <property type="term" value="F:acyltransferase activity, transferring groups other than amino-acyl groups"/>
    <property type="evidence" value="ECO:0007669"/>
    <property type="project" value="InterPro"/>
</dbReference>
<protein>
    <submittedName>
        <fullName evidence="2">N-acetyltransferase</fullName>
    </submittedName>
</protein>
<dbReference type="PANTHER" id="PTHR43415:SF3">
    <property type="entry name" value="GNAT-FAMILY ACETYLTRANSFERASE"/>
    <property type="match status" value="1"/>
</dbReference>